<dbReference type="Gene3D" id="3.10.20.30">
    <property type="match status" value="1"/>
</dbReference>
<evidence type="ECO:0000256" key="13">
    <source>
        <dbReference type="ARBA" id="ARBA00067137"/>
    </source>
</evidence>
<dbReference type="InterPro" id="IPR002888">
    <property type="entry name" value="2Fe-2S-bd"/>
</dbReference>
<dbReference type="Pfam" id="PF00111">
    <property type="entry name" value="Fer2"/>
    <property type="match status" value="1"/>
</dbReference>
<dbReference type="NCBIfam" id="NF008514">
    <property type="entry name" value="PRK11433.1"/>
    <property type="match status" value="1"/>
</dbReference>
<dbReference type="FunFam" id="3.10.20.30:FF:000020">
    <property type="entry name" value="Xanthine dehydrogenase iron-sulfur subunit"/>
    <property type="match status" value="1"/>
</dbReference>
<dbReference type="Proteomes" id="UP000184387">
    <property type="component" value="Unassembled WGS sequence"/>
</dbReference>
<dbReference type="EC" id="1.2.99.6" evidence="12"/>
<accession>A0A1M6EPV5</accession>
<keyword evidence="8" id="KW-0411">Iron-sulfur</keyword>
<reference evidence="15 16" key="1">
    <citation type="submission" date="2016-11" db="EMBL/GenBank/DDBJ databases">
        <authorList>
            <person name="Jaros S."/>
            <person name="Januszkiewicz K."/>
            <person name="Wedrychowicz H."/>
        </authorList>
    </citation>
    <scope>NUCLEOTIDE SEQUENCE [LARGE SCALE GENOMIC DNA]</scope>
    <source>
        <strain evidence="15 16">DSM 14916</strain>
    </source>
</reference>
<evidence type="ECO:0000313" key="15">
    <source>
        <dbReference type="EMBL" id="SHI87501.1"/>
    </source>
</evidence>
<dbReference type="InterPro" id="IPR012675">
    <property type="entry name" value="Beta-grasp_dom_sf"/>
</dbReference>
<evidence type="ECO:0000256" key="2">
    <source>
        <dbReference type="ARBA" id="ARBA00022714"/>
    </source>
</evidence>
<dbReference type="InterPro" id="IPR036884">
    <property type="entry name" value="2Fe-2S-bd_dom_sf"/>
</dbReference>
<dbReference type="PROSITE" id="PS00197">
    <property type="entry name" value="2FE2S_FER_1"/>
    <property type="match status" value="1"/>
</dbReference>
<keyword evidence="2" id="KW-0001">2Fe-2S</keyword>
<evidence type="ECO:0000256" key="4">
    <source>
        <dbReference type="ARBA" id="ARBA00022729"/>
    </source>
</evidence>
<comment type="function">
    <text evidence="10">Oxidizes aldehydes to the corresponding carboxylic acids with a preference for aromatic aldehydes. It might play a role in the detoxification of aldehydes to avoid cell damage.</text>
</comment>
<evidence type="ECO:0000256" key="10">
    <source>
        <dbReference type="ARBA" id="ARBA00058870"/>
    </source>
</evidence>
<comment type="subcellular location">
    <subcellularLocation>
        <location evidence="1">Periplasm</location>
    </subcellularLocation>
</comment>
<dbReference type="AlphaFoldDB" id="A0A1M6EPV5"/>
<organism evidence="15 16">
    <name type="scientific">Muricoccus roseus</name>
    <dbReference type="NCBI Taxonomy" id="198092"/>
    <lineage>
        <taxon>Bacteria</taxon>
        <taxon>Pseudomonadati</taxon>
        <taxon>Pseudomonadota</taxon>
        <taxon>Alphaproteobacteria</taxon>
        <taxon>Acetobacterales</taxon>
        <taxon>Roseomonadaceae</taxon>
        <taxon>Muricoccus</taxon>
    </lineage>
</organism>
<dbReference type="GO" id="GO:0046872">
    <property type="term" value="F:metal ion binding"/>
    <property type="evidence" value="ECO:0007669"/>
    <property type="project" value="UniProtKB-KW"/>
</dbReference>
<evidence type="ECO:0000256" key="7">
    <source>
        <dbReference type="ARBA" id="ARBA00023004"/>
    </source>
</evidence>
<gene>
    <name evidence="15" type="ORF">SAMN02745194_01237</name>
</gene>
<dbReference type="CDD" id="cd00207">
    <property type="entry name" value="fer2"/>
    <property type="match status" value="1"/>
</dbReference>
<keyword evidence="16" id="KW-1185">Reference proteome</keyword>
<evidence type="ECO:0000256" key="5">
    <source>
        <dbReference type="ARBA" id="ARBA00022764"/>
    </source>
</evidence>
<feature type="domain" description="2Fe-2S ferredoxin-type" evidence="14">
    <location>
        <begin position="50"/>
        <end position="126"/>
    </location>
</feature>
<evidence type="ECO:0000256" key="3">
    <source>
        <dbReference type="ARBA" id="ARBA00022723"/>
    </source>
</evidence>
<dbReference type="InterPro" id="IPR006311">
    <property type="entry name" value="TAT_signal"/>
</dbReference>
<name>A0A1M6EPV5_9PROT</name>
<dbReference type="PANTHER" id="PTHR45331:SF1">
    <property type="entry name" value="ALDEHYDE OXIDOREDUCTASE IRON-SULFUR-BINDING SUBUNIT PAOA"/>
    <property type="match status" value="1"/>
</dbReference>
<dbReference type="FunFam" id="1.10.150.120:FF:000005">
    <property type="entry name" value="Aldehyde dehydrogenase iron-sulfur subunit"/>
    <property type="match status" value="1"/>
</dbReference>
<evidence type="ECO:0000256" key="1">
    <source>
        <dbReference type="ARBA" id="ARBA00004418"/>
    </source>
</evidence>
<dbReference type="Pfam" id="PF01799">
    <property type="entry name" value="Fer2_2"/>
    <property type="match status" value="1"/>
</dbReference>
<keyword evidence="7" id="KW-0408">Iron</keyword>
<keyword evidence="5" id="KW-0574">Periplasm</keyword>
<dbReference type="RefSeq" id="WP_086061946.1">
    <property type="nucleotide sequence ID" value="NZ_FQZF01000006.1"/>
</dbReference>
<dbReference type="PROSITE" id="PS51085">
    <property type="entry name" value="2FE2S_FER_2"/>
    <property type="match status" value="1"/>
</dbReference>
<dbReference type="OrthoDB" id="7375656at2"/>
<dbReference type="GO" id="GO:0051537">
    <property type="term" value="F:2 iron, 2 sulfur cluster binding"/>
    <property type="evidence" value="ECO:0007669"/>
    <property type="project" value="UniProtKB-KW"/>
</dbReference>
<keyword evidence="6" id="KW-0560">Oxidoreductase</keyword>
<comment type="subunit">
    <text evidence="11">Heterotrimer composed of PaoA, PaoB and PaoC.</text>
</comment>
<sequence length="217" mass="22778">MENEMGSQSLEATRRGLMIGAAASATAVASPQVHAQGGQAPAAASAPVLSQVSLTVNGQARRLELDTRTTLLDALREHLQLTGSKKGCDHGQCGACTVMVDGRRVYSCLTLAVMHEADEVTTIEGLGQPENLHPMQAAFVKHDGYQCGYCTPGQICASVAMLEEIKAGVPSHVTADLNTAPEISAEEIRERMSGNICRCGAYSNIVEAIAEVAGRQA</sequence>
<dbReference type="SUPFAM" id="SSF47741">
    <property type="entry name" value="CO dehydrogenase ISP C-domain like"/>
    <property type="match status" value="1"/>
</dbReference>
<comment type="catalytic activity">
    <reaction evidence="9">
        <text>an aldehyde + A + H2O = a carboxylate + AH2 + H(+)</text>
        <dbReference type="Rhea" id="RHEA:56856"/>
        <dbReference type="ChEBI" id="CHEBI:13193"/>
        <dbReference type="ChEBI" id="CHEBI:15377"/>
        <dbReference type="ChEBI" id="CHEBI:15378"/>
        <dbReference type="ChEBI" id="CHEBI:17478"/>
        <dbReference type="ChEBI" id="CHEBI:17499"/>
        <dbReference type="ChEBI" id="CHEBI:29067"/>
        <dbReference type="EC" id="1.2.99.6"/>
    </reaction>
</comment>
<dbReference type="InterPro" id="IPR001041">
    <property type="entry name" value="2Fe-2S_ferredoxin-type"/>
</dbReference>
<dbReference type="Gene3D" id="1.10.150.120">
    <property type="entry name" value="[2Fe-2S]-binding domain"/>
    <property type="match status" value="1"/>
</dbReference>
<keyword evidence="4" id="KW-0732">Signal</keyword>
<evidence type="ECO:0000256" key="6">
    <source>
        <dbReference type="ARBA" id="ARBA00023002"/>
    </source>
</evidence>
<evidence type="ECO:0000256" key="12">
    <source>
        <dbReference type="ARBA" id="ARBA00066865"/>
    </source>
</evidence>
<dbReference type="SUPFAM" id="SSF54292">
    <property type="entry name" value="2Fe-2S ferredoxin-like"/>
    <property type="match status" value="1"/>
</dbReference>
<keyword evidence="3" id="KW-0479">Metal-binding</keyword>
<dbReference type="InterPro" id="IPR006058">
    <property type="entry name" value="2Fe2S_fd_BS"/>
</dbReference>
<dbReference type="InterPro" id="IPR036010">
    <property type="entry name" value="2Fe-2S_ferredoxin-like_sf"/>
</dbReference>
<dbReference type="GO" id="GO:0047770">
    <property type="term" value="F:carboxylate reductase activity"/>
    <property type="evidence" value="ECO:0007669"/>
    <property type="project" value="UniProtKB-EC"/>
</dbReference>
<dbReference type="InterPro" id="IPR052914">
    <property type="entry name" value="Aldehyde_Oxdr_Iron-Sulfur"/>
</dbReference>
<dbReference type="PROSITE" id="PS51318">
    <property type="entry name" value="TAT"/>
    <property type="match status" value="1"/>
</dbReference>
<evidence type="ECO:0000256" key="9">
    <source>
        <dbReference type="ARBA" id="ARBA00050952"/>
    </source>
</evidence>
<dbReference type="STRING" id="198092.SAMN02745194_01237"/>
<evidence type="ECO:0000256" key="11">
    <source>
        <dbReference type="ARBA" id="ARBA00063749"/>
    </source>
</evidence>
<dbReference type="PANTHER" id="PTHR45331">
    <property type="entry name" value="OXIDOREDUCTASE, IRON-SULPHUR BINDING SUBUNIT-RELATED-RELATED"/>
    <property type="match status" value="1"/>
</dbReference>
<evidence type="ECO:0000256" key="8">
    <source>
        <dbReference type="ARBA" id="ARBA00023014"/>
    </source>
</evidence>
<protein>
    <recommendedName>
        <fullName evidence="13">Aldehyde oxidoreductase iron-sulfur-binding subunit PaoA</fullName>
        <ecNumber evidence="12">1.2.99.6</ecNumber>
    </recommendedName>
</protein>
<dbReference type="GO" id="GO:0042597">
    <property type="term" value="C:periplasmic space"/>
    <property type="evidence" value="ECO:0007669"/>
    <property type="project" value="UniProtKB-SubCell"/>
</dbReference>
<evidence type="ECO:0000259" key="14">
    <source>
        <dbReference type="PROSITE" id="PS51085"/>
    </source>
</evidence>
<proteinExistence type="predicted"/>
<dbReference type="EMBL" id="FQZF01000006">
    <property type="protein sequence ID" value="SHI87501.1"/>
    <property type="molecule type" value="Genomic_DNA"/>
</dbReference>
<evidence type="ECO:0000313" key="16">
    <source>
        <dbReference type="Proteomes" id="UP000184387"/>
    </source>
</evidence>